<proteinExistence type="predicted"/>
<feature type="transmembrane region" description="Helical" evidence="1">
    <location>
        <begin position="104"/>
        <end position="123"/>
    </location>
</feature>
<name>A0A5E4LRQ8_9ARCH</name>
<evidence type="ECO:0000256" key="1">
    <source>
        <dbReference type="SAM" id="Phobius"/>
    </source>
</evidence>
<gene>
    <name evidence="2" type="ORF">LFW2832_00745</name>
</gene>
<evidence type="ECO:0000313" key="2">
    <source>
        <dbReference type="EMBL" id="VVC04109.1"/>
    </source>
</evidence>
<evidence type="ECO:0008006" key="4">
    <source>
        <dbReference type="Google" id="ProtNLM"/>
    </source>
</evidence>
<keyword evidence="1" id="KW-0472">Membrane</keyword>
<feature type="transmembrane region" description="Helical" evidence="1">
    <location>
        <begin position="144"/>
        <end position="166"/>
    </location>
</feature>
<feature type="transmembrane region" description="Helical" evidence="1">
    <location>
        <begin position="202"/>
        <end position="230"/>
    </location>
</feature>
<keyword evidence="1" id="KW-1133">Transmembrane helix</keyword>
<accession>A0A5E4LRQ8</accession>
<organism evidence="2 3">
    <name type="scientific">Candidatus Bilamarchaeum dharawalense</name>
    <dbReference type="NCBI Taxonomy" id="2885759"/>
    <lineage>
        <taxon>Archaea</taxon>
        <taxon>Candidatus Micrarchaeota</taxon>
        <taxon>Candidatus Micrarchaeia</taxon>
        <taxon>Candidatus Anstonellales</taxon>
        <taxon>Candidatus Bilamarchaeaceae</taxon>
        <taxon>Candidatus Bilamarchaeum</taxon>
    </lineage>
</organism>
<feature type="transmembrane region" description="Helical" evidence="1">
    <location>
        <begin position="51"/>
        <end position="72"/>
    </location>
</feature>
<reference evidence="2 3" key="1">
    <citation type="submission" date="2019-08" db="EMBL/GenBank/DDBJ databases">
        <authorList>
            <person name="Vazquez-Campos X."/>
        </authorList>
    </citation>
    <scope>NUCLEOTIDE SEQUENCE [LARGE SCALE GENOMIC DNA]</scope>
    <source>
        <strain evidence="2">LFW-283_2</strain>
    </source>
</reference>
<dbReference type="Proteomes" id="UP000789941">
    <property type="component" value="Unassembled WGS sequence"/>
</dbReference>
<evidence type="ECO:0000313" key="3">
    <source>
        <dbReference type="Proteomes" id="UP000789941"/>
    </source>
</evidence>
<feature type="transmembrane region" description="Helical" evidence="1">
    <location>
        <begin position="172"/>
        <end position="190"/>
    </location>
</feature>
<dbReference type="AlphaFoldDB" id="A0A5E4LRQ8"/>
<keyword evidence="1" id="KW-0812">Transmembrane</keyword>
<dbReference type="EMBL" id="CABMJJ010000009">
    <property type="protein sequence ID" value="VVC04109.1"/>
    <property type="molecule type" value="Genomic_DNA"/>
</dbReference>
<protein>
    <recommendedName>
        <fullName evidence="4">Yip1 domain protein</fullName>
    </recommendedName>
</protein>
<comment type="caution">
    <text evidence="2">The sequence shown here is derived from an EMBL/GenBank/DDBJ whole genome shotgun (WGS) entry which is preliminary data.</text>
</comment>
<sequence>MSGKKTFEKLKKQIKTFSPLVTSWNSAKELFNPKTIDKTLTEIVGLANLRLAVTIFIIAAFLSTLLSILALIESAQLVNFTSETITEALGVEGQKVGFAETAPLALFQLITGLPLALIVNMVGEWIGYRLAKISGGKGTFEKQFYLASVITLSLAMVNVLALLTPIPCVQVIAWMGIVIGMIYLGAYVMCKAYSMVHEISFVHSLAIVLMVSIMRAAVIIFVMNLISAWLNLPAYFELQ</sequence>